<feature type="transmembrane region" description="Helical" evidence="7">
    <location>
        <begin position="359"/>
        <end position="379"/>
    </location>
</feature>
<keyword evidence="3" id="KW-1003">Cell membrane</keyword>
<evidence type="ECO:0000313" key="12">
    <source>
        <dbReference type="Proteomes" id="UP000494109"/>
    </source>
</evidence>
<protein>
    <submittedName>
        <fullName evidence="11">DedA family protein</fullName>
    </submittedName>
</protein>
<dbReference type="GO" id="GO:0005886">
    <property type="term" value="C:plasma membrane"/>
    <property type="evidence" value="ECO:0007669"/>
    <property type="project" value="UniProtKB-SubCell"/>
</dbReference>
<dbReference type="Pfam" id="PF09335">
    <property type="entry name" value="VTT_dom"/>
    <property type="match status" value="1"/>
</dbReference>
<feature type="transmembrane region" description="Helical" evidence="7">
    <location>
        <begin position="446"/>
        <end position="465"/>
    </location>
</feature>
<evidence type="ECO:0000256" key="6">
    <source>
        <dbReference type="ARBA" id="ARBA00023136"/>
    </source>
</evidence>
<dbReference type="InterPro" id="IPR032816">
    <property type="entry name" value="VTT_dom"/>
</dbReference>
<dbReference type="Proteomes" id="UP000494109">
    <property type="component" value="Unassembled WGS sequence"/>
</dbReference>
<dbReference type="CDD" id="cd03392">
    <property type="entry name" value="PAP2_like_2"/>
    <property type="match status" value="1"/>
</dbReference>
<dbReference type="Pfam" id="PF01569">
    <property type="entry name" value="PAP2"/>
    <property type="match status" value="1"/>
</dbReference>
<gene>
    <name evidence="11" type="ORF">BCO71033_03666</name>
</gene>
<dbReference type="RefSeq" id="WP_174945782.1">
    <property type="nucleotide sequence ID" value="NZ_CABVQS010000015.1"/>
</dbReference>
<evidence type="ECO:0000256" key="5">
    <source>
        <dbReference type="ARBA" id="ARBA00022989"/>
    </source>
</evidence>
<feature type="domain" description="VTT" evidence="9">
    <location>
        <begin position="35"/>
        <end position="158"/>
    </location>
</feature>
<dbReference type="InterPro" id="IPR036938">
    <property type="entry name" value="PAP2/HPO_sf"/>
</dbReference>
<organism evidence="11 12">
    <name type="scientific">Burkholderia contaminans</name>
    <dbReference type="NCBI Taxonomy" id="488447"/>
    <lineage>
        <taxon>Bacteria</taxon>
        <taxon>Pseudomonadati</taxon>
        <taxon>Pseudomonadota</taxon>
        <taxon>Betaproteobacteria</taxon>
        <taxon>Burkholderiales</taxon>
        <taxon>Burkholderiaceae</taxon>
        <taxon>Burkholderia</taxon>
        <taxon>Burkholderia cepacia complex</taxon>
    </lineage>
</organism>
<accession>A0A6P2Z880</accession>
<dbReference type="InterPro" id="IPR032818">
    <property type="entry name" value="DedA-like"/>
</dbReference>
<feature type="transmembrane region" description="Helical" evidence="7">
    <location>
        <begin position="35"/>
        <end position="57"/>
    </location>
</feature>
<evidence type="ECO:0000259" key="9">
    <source>
        <dbReference type="Pfam" id="PF09335"/>
    </source>
</evidence>
<proteinExistence type="inferred from homology"/>
<evidence type="ECO:0000256" key="1">
    <source>
        <dbReference type="ARBA" id="ARBA00004651"/>
    </source>
</evidence>
<dbReference type="SUPFAM" id="SSF48317">
    <property type="entry name" value="Acid phosphatase/Vanadium-dependent haloperoxidase"/>
    <property type="match status" value="1"/>
</dbReference>
<feature type="transmembrane region" description="Helical" evidence="7">
    <location>
        <begin position="240"/>
        <end position="258"/>
    </location>
</feature>
<keyword evidence="4 7" id="KW-0812">Transmembrane</keyword>
<evidence type="ECO:0000256" key="2">
    <source>
        <dbReference type="ARBA" id="ARBA00010792"/>
    </source>
</evidence>
<sequence length="672" mass="72697">MHAWLVGIATHPVLVLIIVFGVACAESLAVMGTLVPAGIVMFAAGALIGAGVLDVWTTLGVAALGAMAGDGISFELGRRYAGEVRTWWADHGHTEAWERGEQLVARHGGKSIVMARFLAPVRAIVPLVAGAARMPRRKFYPINIASALAWSPAHIVPGIVFGASAQLAAAVSERLAVMLLLLAALIWLIVRFVRIAMRYGVPAVRAAAWRAMERLARRHPRLATALSGIIGPDHPESPTLMVLALLFIGGVWLFLGVLQDVIAHDPLMDADIAIDNFLRTLHTAPIDSLMTGVVELSGWDVGLIVAAVVLLWLVVRQCWRTTIYWLLVVCIAAAVSPVLEPSDYVKPLVWQAGVPHAPMPSGNATLNLLLYGSLGWLLIRRWESSWRGAVIAGIVGWIALVGFAHLYLGENWLADILAGWGLGLAWFAALAGIHTLWTVRDDVRPGLLVCIVTGTLVIYGTWVDIDADRADLERSRPVAHETTLTLRQWMDGGWRSLPVRRIDLSGDREEALSLQWADDAISISKQLEASGWRSAPAWSTQSALLWLTPHVSVGALPVLPKLSNGYGAALTFVKFDPAQPLSRTVLRLWRSEYEVETDRAGRVPVWYGAQYPELFRQPWQLLTVGVITRSNTAVIPGFVKMDAVAASVEAGVSDATGTVTLVLPRGAPVAGH</sequence>
<feature type="domain" description="Phosphatidic acid phosphatase type 2/haloperoxidase" evidence="8">
    <location>
        <begin position="356"/>
        <end position="432"/>
    </location>
</feature>
<dbReference type="PANTHER" id="PTHR30353:SF15">
    <property type="entry name" value="INNER MEMBRANE PROTEIN YABI"/>
    <property type="match status" value="1"/>
</dbReference>
<dbReference type="AlphaFoldDB" id="A0A6P2Z880"/>
<dbReference type="InterPro" id="IPR025902">
    <property type="entry name" value="LssY-like-C_dom"/>
</dbReference>
<dbReference type="EMBL" id="CABVQS010000015">
    <property type="protein sequence ID" value="VWD28045.1"/>
    <property type="molecule type" value="Genomic_DNA"/>
</dbReference>
<feature type="transmembrane region" description="Helical" evidence="7">
    <location>
        <begin position="386"/>
        <end position="408"/>
    </location>
</feature>
<feature type="transmembrane region" description="Helical" evidence="7">
    <location>
        <begin position="175"/>
        <end position="193"/>
    </location>
</feature>
<feature type="domain" description="LssY-like C-terminal" evidence="10">
    <location>
        <begin position="497"/>
        <end position="609"/>
    </location>
</feature>
<comment type="similarity">
    <text evidence="2">Belongs to the DedA family.</text>
</comment>
<evidence type="ECO:0000313" key="11">
    <source>
        <dbReference type="EMBL" id="VWD28045.1"/>
    </source>
</evidence>
<feature type="transmembrane region" description="Helical" evidence="7">
    <location>
        <begin position="322"/>
        <end position="339"/>
    </location>
</feature>
<evidence type="ECO:0000256" key="4">
    <source>
        <dbReference type="ARBA" id="ARBA00022692"/>
    </source>
</evidence>
<dbReference type="Gene3D" id="1.20.144.10">
    <property type="entry name" value="Phosphatidic acid phosphatase type 2/haloperoxidase"/>
    <property type="match status" value="1"/>
</dbReference>
<evidence type="ECO:0000259" key="8">
    <source>
        <dbReference type="Pfam" id="PF01569"/>
    </source>
</evidence>
<dbReference type="Pfam" id="PF14067">
    <property type="entry name" value="LssY_C"/>
    <property type="match status" value="1"/>
</dbReference>
<comment type="subcellular location">
    <subcellularLocation>
        <location evidence="1">Cell membrane</location>
        <topology evidence="1">Multi-pass membrane protein</topology>
    </subcellularLocation>
</comment>
<evidence type="ECO:0000256" key="7">
    <source>
        <dbReference type="SAM" id="Phobius"/>
    </source>
</evidence>
<feature type="transmembrane region" description="Helical" evidence="7">
    <location>
        <begin position="142"/>
        <end position="163"/>
    </location>
</feature>
<keyword evidence="6 7" id="KW-0472">Membrane</keyword>
<dbReference type="PANTHER" id="PTHR30353">
    <property type="entry name" value="INNER MEMBRANE PROTEIN DEDA-RELATED"/>
    <property type="match status" value="1"/>
</dbReference>
<name>A0A6P2Z880_9BURK</name>
<dbReference type="InterPro" id="IPR000326">
    <property type="entry name" value="PAP2/HPO"/>
</dbReference>
<feature type="transmembrane region" description="Helical" evidence="7">
    <location>
        <begin position="296"/>
        <end position="315"/>
    </location>
</feature>
<reference evidence="11 12" key="1">
    <citation type="submission" date="2019-09" db="EMBL/GenBank/DDBJ databases">
        <authorList>
            <person name="Depoorter E."/>
        </authorList>
    </citation>
    <scope>NUCLEOTIDE SEQUENCE [LARGE SCALE GENOMIC DNA]</scope>
    <source>
        <strain evidence="11">R-71033</strain>
    </source>
</reference>
<evidence type="ECO:0000256" key="3">
    <source>
        <dbReference type="ARBA" id="ARBA00022475"/>
    </source>
</evidence>
<keyword evidence="5 7" id="KW-1133">Transmembrane helix</keyword>
<feature type="transmembrane region" description="Helical" evidence="7">
    <location>
        <begin position="420"/>
        <end position="439"/>
    </location>
</feature>
<evidence type="ECO:0000259" key="10">
    <source>
        <dbReference type="Pfam" id="PF14067"/>
    </source>
</evidence>